<sequence length="118" mass="12855">MEALPNMKALLHFLKNAGVSCAYETVSMSAVRRSRRRPVCKSVPGSVRFETCGGAGARDALVPTEFKSFVSSSAGDRAERVSDMRFAADVESDEIKFDPIKDILEAINTEKDLPGMPD</sequence>
<name>A0A4C1VVK2_EUMVA</name>
<gene>
    <name evidence="1" type="ORF">EVAR_29836_1</name>
</gene>
<reference evidence="1 2" key="1">
    <citation type="journal article" date="2019" name="Commun. Biol.">
        <title>The bagworm genome reveals a unique fibroin gene that provides high tensile strength.</title>
        <authorList>
            <person name="Kono N."/>
            <person name="Nakamura H."/>
            <person name="Ohtoshi R."/>
            <person name="Tomita M."/>
            <person name="Numata K."/>
            <person name="Arakawa K."/>
        </authorList>
    </citation>
    <scope>NUCLEOTIDE SEQUENCE [LARGE SCALE GENOMIC DNA]</scope>
</reference>
<dbReference type="Proteomes" id="UP000299102">
    <property type="component" value="Unassembled WGS sequence"/>
</dbReference>
<evidence type="ECO:0000313" key="2">
    <source>
        <dbReference type="Proteomes" id="UP000299102"/>
    </source>
</evidence>
<proteinExistence type="predicted"/>
<accession>A0A4C1VVK2</accession>
<dbReference type="AlphaFoldDB" id="A0A4C1VVK2"/>
<keyword evidence="2" id="KW-1185">Reference proteome</keyword>
<organism evidence="1 2">
    <name type="scientific">Eumeta variegata</name>
    <name type="common">Bagworm moth</name>
    <name type="synonym">Eumeta japonica</name>
    <dbReference type="NCBI Taxonomy" id="151549"/>
    <lineage>
        <taxon>Eukaryota</taxon>
        <taxon>Metazoa</taxon>
        <taxon>Ecdysozoa</taxon>
        <taxon>Arthropoda</taxon>
        <taxon>Hexapoda</taxon>
        <taxon>Insecta</taxon>
        <taxon>Pterygota</taxon>
        <taxon>Neoptera</taxon>
        <taxon>Endopterygota</taxon>
        <taxon>Lepidoptera</taxon>
        <taxon>Glossata</taxon>
        <taxon>Ditrysia</taxon>
        <taxon>Tineoidea</taxon>
        <taxon>Psychidae</taxon>
        <taxon>Oiketicinae</taxon>
        <taxon>Eumeta</taxon>
    </lineage>
</organism>
<comment type="caution">
    <text evidence="1">The sequence shown here is derived from an EMBL/GenBank/DDBJ whole genome shotgun (WGS) entry which is preliminary data.</text>
</comment>
<dbReference type="EMBL" id="BGZK01000414">
    <property type="protein sequence ID" value="GBP42239.1"/>
    <property type="molecule type" value="Genomic_DNA"/>
</dbReference>
<evidence type="ECO:0000313" key="1">
    <source>
        <dbReference type="EMBL" id="GBP42239.1"/>
    </source>
</evidence>
<protein>
    <submittedName>
        <fullName evidence="1">Uncharacterized protein</fullName>
    </submittedName>
</protein>